<gene>
    <name evidence="1" type="ORF">NCTC13098_05055</name>
</gene>
<reference evidence="1 2" key="1">
    <citation type="submission" date="2018-12" db="EMBL/GenBank/DDBJ databases">
        <authorList>
            <consortium name="Pathogen Informatics"/>
        </authorList>
    </citation>
    <scope>NUCLEOTIDE SEQUENCE [LARGE SCALE GENOMIC DNA]</scope>
    <source>
        <strain evidence="1 2">NCTC13098</strain>
    </source>
</reference>
<evidence type="ECO:0000313" key="2">
    <source>
        <dbReference type="Proteomes" id="UP000274346"/>
    </source>
</evidence>
<sequence>MGRLRHRFGNLAAEAPVYAMILKGGDERTVGNQRSERLMVEGFELRYVNEPAFFTAGEQLLVAIGGLLPAPYPRREWQKSFPLLAMAAISVTRGIVLLSRTGIGLTGDADIDRTRNIGRLFEGFRNFFGIRRRQDR</sequence>
<dbReference type="EMBL" id="LR131271">
    <property type="protein sequence ID" value="VDR28670.1"/>
    <property type="molecule type" value="Genomic_DNA"/>
</dbReference>
<accession>A0A3P8M250</accession>
<protein>
    <submittedName>
        <fullName evidence="1">Uncharacterized protein</fullName>
    </submittedName>
</protein>
<evidence type="ECO:0000313" key="1">
    <source>
        <dbReference type="EMBL" id="VDR28670.1"/>
    </source>
</evidence>
<dbReference type="AlphaFoldDB" id="A0A3P8M250"/>
<dbReference type="Proteomes" id="UP000274346">
    <property type="component" value="Chromosome"/>
</dbReference>
<dbReference type="KEGG" id="rtg:NCTC13098_05055"/>
<proteinExistence type="predicted"/>
<organism evidence="1 2">
    <name type="scientific">Raoultella terrigena</name>
    <name type="common">Klebsiella terrigena</name>
    <dbReference type="NCBI Taxonomy" id="577"/>
    <lineage>
        <taxon>Bacteria</taxon>
        <taxon>Pseudomonadati</taxon>
        <taxon>Pseudomonadota</taxon>
        <taxon>Gammaproteobacteria</taxon>
        <taxon>Enterobacterales</taxon>
        <taxon>Enterobacteriaceae</taxon>
        <taxon>Klebsiella/Raoultella group</taxon>
        <taxon>Raoultella</taxon>
    </lineage>
</organism>
<name>A0A3P8M250_RAOTE</name>